<dbReference type="CDD" id="cd07715">
    <property type="entry name" value="TaR3-like_MBL-fold"/>
    <property type="match status" value="1"/>
</dbReference>
<dbReference type="AlphaFoldDB" id="A0A512H4W4"/>
<dbReference type="InterPro" id="IPR036866">
    <property type="entry name" value="RibonucZ/Hydroxyglut_hydro"/>
</dbReference>
<evidence type="ECO:0000259" key="1">
    <source>
        <dbReference type="SMART" id="SM00849"/>
    </source>
</evidence>
<keyword evidence="3" id="KW-1185">Reference proteome</keyword>
<sequence>MTTSCKIKFWGVRGSIACPSARHVIYGGNTSCVEVTLGDRHIILDAGTGIRNLGADPANRQVDHYTLLMTHTHWDHIFGFPFFGPAYNPKVKLDVYAGHLVGNGGIRHLLASQMSDPMFPVPLENLHSQKSFTDFQAGESFDLGDGIRVRTAPLNHPNGATGYRLEAGGYSLCYVTDTEHTPGRPDENILGLIDGADYVIYDSTYTEAEYPAHVGWGHSTWEEGVNLCQRARARHLVLFHHDPDHHDDFMSDLEKTAQNTWDGCLVARDGMELILPPR</sequence>
<accession>A0A512H4W4</accession>
<dbReference type="InterPro" id="IPR001279">
    <property type="entry name" value="Metallo-B-lactamas"/>
</dbReference>
<evidence type="ECO:0000313" key="3">
    <source>
        <dbReference type="Proteomes" id="UP000321567"/>
    </source>
</evidence>
<reference evidence="2 3" key="1">
    <citation type="submission" date="2019-07" db="EMBL/GenBank/DDBJ databases">
        <title>Whole genome shotgun sequence of Rhodospirillum oryzae NBRC 107573.</title>
        <authorList>
            <person name="Hosoyama A."/>
            <person name="Uohara A."/>
            <person name="Ohji S."/>
            <person name="Ichikawa N."/>
        </authorList>
    </citation>
    <scope>NUCLEOTIDE SEQUENCE [LARGE SCALE GENOMIC DNA]</scope>
    <source>
        <strain evidence="2 3">NBRC 107573</strain>
    </source>
</reference>
<dbReference type="SUPFAM" id="SSF56281">
    <property type="entry name" value="Metallo-hydrolase/oxidoreductase"/>
    <property type="match status" value="1"/>
</dbReference>
<feature type="domain" description="Metallo-beta-lactamase" evidence="1">
    <location>
        <begin position="29"/>
        <end position="218"/>
    </location>
</feature>
<gene>
    <name evidence="2" type="ORF">ROR02_06080</name>
</gene>
<keyword evidence="2" id="KW-0378">Hydrolase</keyword>
<evidence type="ECO:0000313" key="2">
    <source>
        <dbReference type="EMBL" id="GEO80477.1"/>
    </source>
</evidence>
<organism evidence="2 3">
    <name type="scientific">Pararhodospirillum oryzae</name>
    <dbReference type="NCBI Taxonomy" id="478448"/>
    <lineage>
        <taxon>Bacteria</taxon>
        <taxon>Pseudomonadati</taxon>
        <taxon>Pseudomonadota</taxon>
        <taxon>Alphaproteobacteria</taxon>
        <taxon>Rhodospirillales</taxon>
        <taxon>Rhodospirillaceae</taxon>
        <taxon>Pararhodospirillum</taxon>
    </lineage>
</organism>
<dbReference type="SMART" id="SM00849">
    <property type="entry name" value="Lactamase_B"/>
    <property type="match status" value="1"/>
</dbReference>
<dbReference type="OrthoDB" id="9803916at2"/>
<comment type="caution">
    <text evidence="2">The sequence shown here is derived from an EMBL/GenBank/DDBJ whole genome shotgun (WGS) entry which is preliminary data.</text>
</comment>
<dbReference type="GO" id="GO:0016787">
    <property type="term" value="F:hydrolase activity"/>
    <property type="evidence" value="ECO:0007669"/>
    <property type="project" value="UniProtKB-KW"/>
</dbReference>
<dbReference type="RefSeq" id="WP_147162534.1">
    <property type="nucleotide sequence ID" value="NZ_BJZO01000010.1"/>
</dbReference>
<protein>
    <submittedName>
        <fullName evidence="2">MBL fold metallo-hydrolase</fullName>
    </submittedName>
</protein>
<dbReference type="PANTHER" id="PTHR42663">
    <property type="entry name" value="HYDROLASE C777.06C-RELATED-RELATED"/>
    <property type="match status" value="1"/>
</dbReference>
<dbReference type="Gene3D" id="3.60.15.10">
    <property type="entry name" value="Ribonuclease Z/Hydroxyacylglutathione hydrolase-like"/>
    <property type="match status" value="1"/>
</dbReference>
<name>A0A512H4W4_9PROT</name>
<dbReference type="PANTHER" id="PTHR42663:SF4">
    <property type="entry name" value="SLL1036 PROTEIN"/>
    <property type="match status" value="1"/>
</dbReference>
<dbReference type="Proteomes" id="UP000321567">
    <property type="component" value="Unassembled WGS sequence"/>
</dbReference>
<dbReference type="EMBL" id="BJZO01000010">
    <property type="protein sequence ID" value="GEO80477.1"/>
    <property type="molecule type" value="Genomic_DNA"/>
</dbReference>
<proteinExistence type="predicted"/>
<dbReference type="Pfam" id="PF12706">
    <property type="entry name" value="Lactamase_B_2"/>
    <property type="match status" value="1"/>
</dbReference>